<feature type="compositionally biased region" description="Polar residues" evidence="1">
    <location>
        <begin position="783"/>
        <end position="794"/>
    </location>
</feature>
<feature type="region of interest" description="Disordered" evidence="1">
    <location>
        <begin position="570"/>
        <end position="641"/>
    </location>
</feature>
<feature type="compositionally biased region" description="Polar residues" evidence="1">
    <location>
        <begin position="26"/>
        <end position="57"/>
    </location>
</feature>
<feature type="compositionally biased region" description="Polar residues" evidence="1">
    <location>
        <begin position="867"/>
        <end position="887"/>
    </location>
</feature>
<feature type="compositionally biased region" description="Polar residues" evidence="1">
    <location>
        <begin position="1461"/>
        <end position="1477"/>
    </location>
</feature>
<feature type="compositionally biased region" description="Basic and acidic residues" evidence="1">
    <location>
        <begin position="611"/>
        <end position="627"/>
    </location>
</feature>
<name>M3C1U2_SPHMS</name>
<protein>
    <submittedName>
        <fullName evidence="2">Uncharacterized protein</fullName>
    </submittedName>
</protein>
<dbReference type="GeneID" id="27899597"/>
<dbReference type="InterPro" id="IPR009072">
    <property type="entry name" value="Histone-fold"/>
</dbReference>
<feature type="compositionally biased region" description="Acidic residues" evidence="1">
    <location>
        <begin position="394"/>
        <end position="403"/>
    </location>
</feature>
<feature type="compositionally biased region" description="Pro residues" evidence="1">
    <location>
        <begin position="1189"/>
        <end position="1198"/>
    </location>
</feature>
<feature type="compositionally biased region" description="Low complexity" evidence="1">
    <location>
        <begin position="1073"/>
        <end position="1086"/>
    </location>
</feature>
<dbReference type="STRING" id="692275.M3C1U2"/>
<sequence length="1564" mass="169423">MADDFPPRAETPVSPLYSAFPLPASRVSSLQTQRLSNRSDGLAMTTMTSQSSRRQAMSPSPSSISISSFSTSSAVHQPATPTNVYPPPAYVASFGATQAVSERKRRFSDDEDDYDSTAAKPAREDVHFSVASLALLNGFLDQLLYSILLHARSTTLTALRPAVTEVLRSRLASEAIESAEEELSELLAGGAEEEEEMNQRQSSSERTRNWDTELVWKRTRLRVMVYTRLGEMEDDNEERYVREDELFQTGDHRFSSSAGLVPWAAAIFLTSVLEYVAEQLLQVAAQAADTRARRLGRHPHLTRSASDLVTPEDGDYLIVEEHDMDRLALHKSAGRLWRTWKKTLRSTAVVSPLSPDHTNGFASRGASKYHINGTAMSPPESVDGSQPAFRLPEDDRDVSEGTDEDEIRYPEYILAANIPLPMEDEQRDIDEIQYAEDVLAANIPLPMEAGRRDIEEIQYPEDILAATIALPMKSEKQDIDEIEVPGLAGDPEAADKLQLPEVPLHRRRSSWAGLVPLTTNTSNGKTVPTSREAGMASAHTPIPEQVPEPRRMSLRRARSSSLPMLLCATNAHTRDEPQEVTGAATRQVQPERKVNATEGAGGAPNRAAVPKNDDVVADAHHSADSAEKTLQNSVSKAESGSVAPYAAGVASAATGLAHRMPSGERTEGKEQHIENSEGIVKSSESEATVEQPNTPLGDGRESQKALKDLMCGSVPTGQMLKRRSMGTLQLQLGSEDVPRMAKRMSLTQAVLVRRASSKDLTTRPWAGDNTGRGDMPAVDAPQGSFSEPYQSQGSTEERIARIGVARASGTVVSTPTEGEPAEGLYHARDGFTPRRHSRVLLSDSPVSSTSSNKSSPPMQQEDDDATPTLSPESFLQGRSLSAKNMSRVQKLGLDVSHSAHNQARSPAPMSPIRASAADSLATVQTPVSPVSDRTPSPWRQLSTAAIKDPMQLAPVLKKPSSSSESMGPVQEHPALQKMATRSQASLKEPESSQPLTSASIRGPEDFEMFVQGGDTVKYTLTPESVRGDPSPTEAVPYLKTTRSAERVAPSSTKQPSTEDTRPGRTQTAKQVTAADAEAGAARSSTSSKDKRRSVSRPPIRNTSTHRKSGLMAREPQVQTESIRDFADFIRSTGPDKEPEIRPLLSHRSTTSLKALRDAHSSGGGSRAQAPGPSRARSMSRSHIEAEDLPPVPAVPPVPGYNRIRSNMQPRVPVQTREDGTSELIDFIRTGPTYSDAAGDDRQHRISRSVAPFRTTMDSEHMMDWGERYTTQPDLRINTNVADINQEPSVRSAQSSHNSYRTSANSRSALLNHSASGGQENAQPVYTEHPVRLTSVMPRSVPQGYSSPSDSMKKTRVRNKDPYAIDFDDDDDDDDLLTALPRSRQREQESLMDFLRNSEPPKSANTSSPMSPDSLRQGNGPGSSGLKTFGPNGGSLGRTGPMQSGNGPQSAGFARSTRPIGITTTASGPISKPPSNFSARDRDANYTGPGGTRDLADFFRGPGPAPGSTESDPRHVQRRGSKTSSMATSKASMTSSLKRSKLSFLGGGMSSIFGRNGSRKAMIDA</sequence>
<dbReference type="EMBL" id="KB456262">
    <property type="protein sequence ID" value="EMF14281.1"/>
    <property type="molecule type" value="Genomic_DNA"/>
</dbReference>
<organism evidence="2 3">
    <name type="scientific">Sphaerulina musiva (strain SO2202)</name>
    <name type="common">Poplar stem canker fungus</name>
    <name type="synonym">Septoria musiva</name>
    <dbReference type="NCBI Taxonomy" id="692275"/>
    <lineage>
        <taxon>Eukaryota</taxon>
        <taxon>Fungi</taxon>
        <taxon>Dikarya</taxon>
        <taxon>Ascomycota</taxon>
        <taxon>Pezizomycotina</taxon>
        <taxon>Dothideomycetes</taxon>
        <taxon>Dothideomycetidae</taxon>
        <taxon>Mycosphaerellales</taxon>
        <taxon>Mycosphaerellaceae</taxon>
        <taxon>Sphaerulina</taxon>
    </lineage>
</organism>
<feature type="compositionally biased region" description="Polar residues" evidence="1">
    <location>
        <begin position="979"/>
        <end position="999"/>
    </location>
</feature>
<feature type="compositionally biased region" description="Low complexity" evidence="1">
    <location>
        <begin position="58"/>
        <end position="69"/>
    </location>
</feature>
<feature type="compositionally biased region" description="Basic and acidic residues" evidence="1">
    <location>
        <begin position="661"/>
        <end position="675"/>
    </location>
</feature>
<feature type="compositionally biased region" description="Acidic residues" evidence="1">
    <location>
        <begin position="1365"/>
        <end position="1375"/>
    </location>
</feature>
<dbReference type="Gene3D" id="1.10.20.10">
    <property type="entry name" value="Histone, subunit A"/>
    <property type="match status" value="1"/>
</dbReference>
<feature type="compositionally biased region" description="Polar residues" evidence="1">
    <location>
        <begin position="1402"/>
        <end position="1416"/>
    </location>
</feature>
<feature type="compositionally biased region" description="Low complexity" evidence="1">
    <location>
        <begin position="842"/>
        <end position="857"/>
    </location>
</feature>
<feature type="compositionally biased region" description="Polar residues" evidence="1">
    <location>
        <begin position="685"/>
        <end position="694"/>
    </location>
</feature>
<feature type="region of interest" description="Disordered" evidence="1">
    <location>
        <begin position="1334"/>
        <end position="1537"/>
    </location>
</feature>
<dbReference type="HOGENOM" id="CLU_002983_1_0_1"/>
<feature type="region of interest" description="Disordered" evidence="1">
    <location>
        <begin position="658"/>
        <end position="702"/>
    </location>
</feature>
<gene>
    <name evidence="2" type="ORF">SEPMUDRAFT_131977</name>
</gene>
<evidence type="ECO:0000313" key="3">
    <source>
        <dbReference type="Proteomes" id="UP000016931"/>
    </source>
</evidence>
<feature type="compositionally biased region" description="Polar residues" evidence="1">
    <location>
        <begin position="517"/>
        <end position="529"/>
    </location>
</feature>
<dbReference type="GO" id="GO:0046982">
    <property type="term" value="F:protein heterodimerization activity"/>
    <property type="evidence" value="ECO:0007669"/>
    <property type="project" value="InterPro"/>
</dbReference>
<feature type="region of interest" description="Disordered" evidence="1">
    <location>
        <begin position="515"/>
        <end position="546"/>
    </location>
</feature>
<feature type="region of interest" description="Disordered" evidence="1">
    <location>
        <begin position="372"/>
        <end position="403"/>
    </location>
</feature>
<feature type="region of interest" description="Disordered" evidence="1">
    <location>
        <begin position="808"/>
        <end position="1216"/>
    </location>
</feature>
<proteinExistence type="predicted"/>
<dbReference type="RefSeq" id="XP_016762402.1">
    <property type="nucleotide sequence ID" value="XM_016902460.1"/>
</dbReference>
<feature type="compositionally biased region" description="Polar residues" evidence="1">
    <location>
        <begin position="628"/>
        <end position="638"/>
    </location>
</feature>
<feature type="compositionally biased region" description="Basic and acidic residues" evidence="1">
    <location>
        <begin position="1121"/>
        <end position="1140"/>
    </location>
</feature>
<dbReference type="Proteomes" id="UP000016931">
    <property type="component" value="Unassembled WGS sequence"/>
</dbReference>
<reference evidence="2 3" key="1">
    <citation type="journal article" date="2012" name="PLoS Pathog.">
        <title>Diverse lifestyles and strategies of plant pathogenesis encoded in the genomes of eighteen Dothideomycetes fungi.</title>
        <authorList>
            <person name="Ohm R.A."/>
            <person name="Feau N."/>
            <person name="Henrissat B."/>
            <person name="Schoch C.L."/>
            <person name="Horwitz B.A."/>
            <person name="Barry K.W."/>
            <person name="Condon B.J."/>
            <person name="Copeland A.C."/>
            <person name="Dhillon B."/>
            <person name="Glaser F."/>
            <person name="Hesse C.N."/>
            <person name="Kosti I."/>
            <person name="LaButti K."/>
            <person name="Lindquist E.A."/>
            <person name="Lucas S."/>
            <person name="Salamov A.A."/>
            <person name="Bradshaw R.E."/>
            <person name="Ciuffetti L."/>
            <person name="Hamelin R.C."/>
            <person name="Kema G.H.J."/>
            <person name="Lawrence C."/>
            <person name="Scott J.A."/>
            <person name="Spatafora J.W."/>
            <person name="Turgeon B.G."/>
            <person name="de Wit P.J.G.M."/>
            <person name="Zhong S."/>
            <person name="Goodwin S.B."/>
            <person name="Grigoriev I.V."/>
        </authorList>
    </citation>
    <scope>NUCLEOTIDE SEQUENCE [LARGE SCALE GENOMIC DNA]</scope>
    <source>
        <strain evidence="2 3">SO2202</strain>
    </source>
</reference>
<accession>M3C1U2</accession>
<keyword evidence="3" id="KW-1185">Reference proteome</keyword>
<feature type="region of interest" description="Disordered" evidence="1">
    <location>
        <begin position="1284"/>
        <end position="1306"/>
    </location>
</feature>
<dbReference type="OrthoDB" id="5382203at2759"/>
<evidence type="ECO:0000313" key="2">
    <source>
        <dbReference type="EMBL" id="EMF14281.1"/>
    </source>
</evidence>
<evidence type="ECO:0000256" key="1">
    <source>
        <dbReference type="SAM" id="MobiDB-lite"/>
    </source>
</evidence>
<dbReference type="eggNOG" id="ENOG502S52W">
    <property type="taxonomic scope" value="Eukaryota"/>
</dbReference>
<feature type="region of interest" description="Disordered" evidence="1">
    <location>
        <begin position="182"/>
        <end position="206"/>
    </location>
</feature>
<feature type="compositionally biased region" description="Low complexity" evidence="1">
    <location>
        <begin position="1521"/>
        <end position="1535"/>
    </location>
</feature>
<dbReference type="OMA" id="ETIHYTL"/>
<feature type="compositionally biased region" description="Polar residues" evidence="1">
    <location>
        <begin position="921"/>
        <end position="943"/>
    </location>
</feature>
<feature type="region of interest" description="Disordered" evidence="1">
    <location>
        <begin position="756"/>
        <end position="796"/>
    </location>
</feature>
<feature type="region of interest" description="Disordered" evidence="1">
    <location>
        <begin position="26"/>
        <end position="69"/>
    </location>
</feature>